<gene>
    <name evidence="1" type="ORF">JAO74_17970</name>
</gene>
<organism evidence="1 2">
    <name type="scientific">Sphingomonas mollis</name>
    <dbReference type="NCBI Taxonomy" id="2795726"/>
    <lineage>
        <taxon>Bacteria</taxon>
        <taxon>Pseudomonadati</taxon>
        <taxon>Pseudomonadota</taxon>
        <taxon>Alphaproteobacteria</taxon>
        <taxon>Sphingomonadales</taxon>
        <taxon>Sphingomonadaceae</taxon>
        <taxon>Sphingomonas</taxon>
    </lineage>
</organism>
<dbReference type="RefSeq" id="WP_199041561.1">
    <property type="nucleotide sequence ID" value="NZ_JAELXS010000019.1"/>
</dbReference>
<protein>
    <recommendedName>
        <fullName evidence="3">Glycerophosphodiester phosphodiesterase</fullName>
    </recommendedName>
</protein>
<dbReference type="Gene3D" id="3.20.20.190">
    <property type="entry name" value="Phosphatidylinositol (PI) phosphodiesterase"/>
    <property type="match status" value="1"/>
</dbReference>
<proteinExistence type="predicted"/>
<reference evidence="2" key="1">
    <citation type="submission" date="2020-12" db="EMBL/GenBank/DDBJ databases">
        <title>Hymenobacter sp.</title>
        <authorList>
            <person name="Kim M.K."/>
        </authorList>
    </citation>
    <scope>NUCLEOTIDE SEQUENCE [LARGE SCALE GENOMIC DNA]</scope>
    <source>
        <strain evidence="2">BT553</strain>
    </source>
</reference>
<evidence type="ECO:0008006" key="3">
    <source>
        <dbReference type="Google" id="ProtNLM"/>
    </source>
</evidence>
<dbReference type="InterPro" id="IPR017946">
    <property type="entry name" value="PLC-like_Pdiesterase_TIM-brl"/>
</dbReference>
<dbReference type="EMBL" id="JAELXS010000019">
    <property type="protein sequence ID" value="MBJ6123665.1"/>
    <property type="molecule type" value="Genomic_DNA"/>
</dbReference>
<name>A0ABS0XVA5_9SPHN</name>
<sequence length="308" mass="34456">MRESADGTLWPIHDTNIGRTTNFSANSQLFNPYTRSATNERNNPAIHNLHDATLRSLKLRDPLGHVTGHAFQPLDTMMHQVDVGYRNLVYMFDIKTRPAIAKTAAMVRRLGLQDRAILKFNSMLVSPGTVLSETHGINFVPVIGTGSLDQIVDHYHFERSSPSERVAAYVNDFAKTAGIVYFEVRNKMFTGPRSGNAFDTKVEGPLSQINFYMALTHIPQGGYSPYTEHYAAPSQPGTGYYYVDGHCCQLLTDNHDRSGYFGIDERDDREVLHYMVSYNAVTISDIANAAMSAARQMGARADEAKLYY</sequence>
<dbReference type="Proteomes" id="UP000640426">
    <property type="component" value="Unassembled WGS sequence"/>
</dbReference>
<keyword evidence="2" id="KW-1185">Reference proteome</keyword>
<dbReference type="SUPFAM" id="SSF51695">
    <property type="entry name" value="PLC-like phosphodiesterases"/>
    <property type="match status" value="1"/>
</dbReference>
<evidence type="ECO:0000313" key="1">
    <source>
        <dbReference type="EMBL" id="MBJ6123665.1"/>
    </source>
</evidence>
<evidence type="ECO:0000313" key="2">
    <source>
        <dbReference type="Proteomes" id="UP000640426"/>
    </source>
</evidence>
<comment type="caution">
    <text evidence="1">The sequence shown here is derived from an EMBL/GenBank/DDBJ whole genome shotgun (WGS) entry which is preliminary data.</text>
</comment>
<accession>A0ABS0XVA5</accession>